<dbReference type="Proteomes" id="UP001149090">
    <property type="component" value="Unassembled WGS sequence"/>
</dbReference>
<dbReference type="Pfam" id="PF00415">
    <property type="entry name" value="RCC1"/>
    <property type="match status" value="1"/>
</dbReference>
<dbReference type="Gene3D" id="3.30.710.10">
    <property type="entry name" value="Potassium Channel Kv1.1, Chain A"/>
    <property type="match status" value="1"/>
</dbReference>
<dbReference type="PANTHER" id="PTHR45982">
    <property type="entry name" value="REGULATOR OF CHROMOSOME CONDENSATION"/>
    <property type="match status" value="1"/>
</dbReference>
<proteinExistence type="predicted"/>
<dbReference type="SUPFAM" id="SSF50985">
    <property type="entry name" value="RCC1/BLIP-II"/>
    <property type="match status" value="2"/>
</dbReference>
<feature type="repeat" description="RCC1" evidence="1">
    <location>
        <begin position="247"/>
        <end position="296"/>
    </location>
</feature>
<dbReference type="PROSITE" id="PS50012">
    <property type="entry name" value="RCC1_3"/>
    <property type="match status" value="4"/>
</dbReference>
<dbReference type="OrthoDB" id="5370059at2759"/>
<dbReference type="CDD" id="cd18186">
    <property type="entry name" value="BTB_POZ_ZBTB_KLHL-like"/>
    <property type="match status" value="1"/>
</dbReference>
<dbReference type="Pfam" id="PF13540">
    <property type="entry name" value="RCC1_2"/>
    <property type="match status" value="2"/>
</dbReference>
<feature type="repeat" description="RCC1" evidence="1">
    <location>
        <begin position="191"/>
        <end position="243"/>
    </location>
</feature>
<name>A0A9Q0REU2_ANAIG</name>
<evidence type="ECO:0000259" key="2">
    <source>
        <dbReference type="PROSITE" id="PS50097"/>
    </source>
</evidence>
<dbReference type="Pfam" id="PF00651">
    <property type="entry name" value="BTB"/>
    <property type="match status" value="1"/>
</dbReference>
<dbReference type="EMBL" id="JAPDFW010000058">
    <property type="protein sequence ID" value="KAJ5077454.1"/>
    <property type="molecule type" value="Genomic_DNA"/>
</dbReference>
<dbReference type="InterPro" id="IPR000210">
    <property type="entry name" value="BTB/POZ_dom"/>
</dbReference>
<feature type="repeat" description="RCC1" evidence="1">
    <location>
        <begin position="2"/>
        <end position="54"/>
    </location>
</feature>
<dbReference type="AlphaFoldDB" id="A0A9Q0REU2"/>
<dbReference type="Gene3D" id="2.130.10.30">
    <property type="entry name" value="Regulator of chromosome condensation 1/beta-lactamase-inhibitor protein II"/>
    <property type="match status" value="2"/>
</dbReference>
<sequence length="564" mass="64695">MLNNFAWGYNKYTQLGFTSSEEKIDIPQPFSILENETFKMIASAISSTTFINSRDELIVMGSDQKKTWKMEKQIDFIKIFSGSSIFFGLSTDNKVYCWGSDLFEKSSKAWIPDKPLEMLKDFKVIDIAAGASQYYILLDDHTLYTYGHDALPETQFISKYDLPQWKKLMEKISKIYSGNDAHFFFAITLDNKLYSAGLNSSGQLGIGDLQTSQSPKIVNFPQKIENIIDIQCGYYFSLVLVLENKIGQVYSSGSYQHNGLNLSKNAYTFQKIMDFENENITQISSGCAHSLALNDKNEIFVWGTNSYSQLGFITQNSLKPTKIQIENLNINNSLIVYAGTLNSFVYTQEITSLVQEFKDLLDNQEFCDDNITFLNGFKNIHSLVLEMRIGNQKIQVLKSILNKCTESTANQILKWIYTGSFSYEIQDILIQLGFNSQEISEKSNYSGLLKDLKHLNSQEKSKDFAIIVEGKEVKAHKVVLFARSELFKGMFLSVQDSSNRVNDYSNRNYQTIKILVDYLYSDSLPSNIKKEIIEELEDADDFYQFHSFQNFRKELDKFSIKNKK</sequence>
<evidence type="ECO:0000313" key="3">
    <source>
        <dbReference type="EMBL" id="KAJ5077454.1"/>
    </source>
</evidence>
<dbReference type="PANTHER" id="PTHR45982:SF1">
    <property type="entry name" value="REGULATOR OF CHROMOSOME CONDENSATION"/>
    <property type="match status" value="1"/>
</dbReference>
<keyword evidence="4" id="KW-1185">Reference proteome</keyword>
<dbReference type="SMART" id="SM00225">
    <property type="entry name" value="BTB"/>
    <property type="match status" value="1"/>
</dbReference>
<feature type="repeat" description="RCC1" evidence="1">
    <location>
        <begin position="297"/>
        <end position="349"/>
    </location>
</feature>
<dbReference type="PROSITE" id="PS50097">
    <property type="entry name" value="BTB"/>
    <property type="match status" value="1"/>
</dbReference>
<evidence type="ECO:0000313" key="4">
    <source>
        <dbReference type="Proteomes" id="UP001149090"/>
    </source>
</evidence>
<gene>
    <name evidence="3" type="ORF">M0811_05977</name>
</gene>
<protein>
    <recommendedName>
        <fullName evidence="2">BTB domain-containing protein</fullName>
    </recommendedName>
</protein>
<dbReference type="InterPro" id="IPR009091">
    <property type="entry name" value="RCC1/BLIP-II"/>
</dbReference>
<dbReference type="InterPro" id="IPR051553">
    <property type="entry name" value="Ran_GTPase-activating"/>
</dbReference>
<dbReference type="SUPFAM" id="SSF54695">
    <property type="entry name" value="POZ domain"/>
    <property type="match status" value="1"/>
</dbReference>
<organism evidence="3 4">
    <name type="scientific">Anaeramoeba ignava</name>
    <name type="common">Anaerobic marine amoeba</name>
    <dbReference type="NCBI Taxonomy" id="1746090"/>
    <lineage>
        <taxon>Eukaryota</taxon>
        <taxon>Metamonada</taxon>
        <taxon>Anaeramoebidae</taxon>
        <taxon>Anaeramoeba</taxon>
    </lineage>
</organism>
<dbReference type="InterPro" id="IPR011333">
    <property type="entry name" value="SKP1/BTB/POZ_sf"/>
</dbReference>
<comment type="caution">
    <text evidence="3">The sequence shown here is derived from an EMBL/GenBank/DDBJ whole genome shotgun (WGS) entry which is preliminary data.</text>
</comment>
<evidence type="ECO:0000256" key="1">
    <source>
        <dbReference type="PROSITE-ProRule" id="PRU00235"/>
    </source>
</evidence>
<accession>A0A9Q0REU2</accession>
<dbReference type="InterPro" id="IPR000408">
    <property type="entry name" value="Reg_chr_condens"/>
</dbReference>
<reference evidence="3" key="1">
    <citation type="submission" date="2022-10" db="EMBL/GenBank/DDBJ databases">
        <title>Novel sulphate-reducing endosymbionts in the free-living metamonad Anaeramoeba.</title>
        <authorList>
            <person name="Jerlstrom-Hultqvist J."/>
            <person name="Cepicka I."/>
            <person name="Gallot-Lavallee L."/>
            <person name="Salas-Leiva D."/>
            <person name="Curtis B.A."/>
            <person name="Zahonova K."/>
            <person name="Pipaliya S."/>
            <person name="Dacks J."/>
            <person name="Roger A.J."/>
        </authorList>
    </citation>
    <scope>NUCLEOTIDE SEQUENCE</scope>
    <source>
        <strain evidence="3">BMAN</strain>
    </source>
</reference>
<feature type="domain" description="BTB" evidence="2">
    <location>
        <begin position="462"/>
        <end position="528"/>
    </location>
</feature>